<comment type="cofactor">
    <cofactor evidence="7">
        <name>Mg(2+)</name>
        <dbReference type="ChEBI" id="CHEBI:18420"/>
    </cofactor>
</comment>
<protein>
    <recommendedName>
        <fullName evidence="7">Bifunctional glutamine synthetase adenylyltransferase/adenylyl-removing enzyme</fullName>
    </recommendedName>
    <alternativeName>
        <fullName evidence="7">ATP:glutamine synthetase adenylyltransferase</fullName>
    </alternativeName>
    <alternativeName>
        <fullName evidence="7">ATase</fullName>
    </alternativeName>
    <domain>
        <recommendedName>
            <fullName evidence="7">Glutamine synthetase adenylyl-L-tyrosine phosphorylase</fullName>
            <ecNumber evidence="7">2.7.7.89</ecNumber>
        </recommendedName>
        <alternativeName>
            <fullName evidence="7">Adenylyl removase</fullName>
            <shortName evidence="7">AR</shortName>
            <shortName evidence="7">AT-N</shortName>
        </alternativeName>
    </domain>
    <domain>
        <recommendedName>
            <fullName evidence="7">Glutamine synthetase adenylyl transferase</fullName>
            <ecNumber evidence="7">2.7.7.42</ecNumber>
        </recommendedName>
        <alternativeName>
            <fullName evidence="7">Adenylyl transferase</fullName>
            <shortName evidence="7">AT</shortName>
            <shortName evidence="7">AT-C</shortName>
        </alternativeName>
    </domain>
</protein>
<evidence type="ECO:0000256" key="7">
    <source>
        <dbReference type="HAMAP-Rule" id="MF_00802"/>
    </source>
</evidence>
<keyword evidence="6 7" id="KW-0511">Multifunctional enzyme</keyword>
<comment type="catalytic activity">
    <reaction evidence="7">
        <text>[glutamine synthetase]-L-tyrosine + ATP = [glutamine synthetase]-O(4)-(5'-adenylyl)-L-tyrosine + diphosphate</text>
        <dbReference type="Rhea" id="RHEA:18589"/>
        <dbReference type="Rhea" id="RHEA-COMP:10660"/>
        <dbReference type="Rhea" id="RHEA-COMP:10661"/>
        <dbReference type="ChEBI" id="CHEBI:30616"/>
        <dbReference type="ChEBI" id="CHEBI:33019"/>
        <dbReference type="ChEBI" id="CHEBI:46858"/>
        <dbReference type="ChEBI" id="CHEBI:83624"/>
        <dbReference type="EC" id="2.7.7.42"/>
    </reaction>
</comment>
<dbReference type="GO" id="GO:0005524">
    <property type="term" value="F:ATP binding"/>
    <property type="evidence" value="ECO:0007669"/>
    <property type="project" value="UniProtKB-UniRule"/>
</dbReference>
<dbReference type="Gene3D" id="1.20.120.1510">
    <property type="match status" value="1"/>
</dbReference>
<evidence type="ECO:0000256" key="4">
    <source>
        <dbReference type="ARBA" id="ARBA00022840"/>
    </source>
</evidence>
<dbReference type="PANTHER" id="PTHR30621:SF0">
    <property type="entry name" value="BIFUNCTIONAL GLUTAMINE SYNTHETASE ADENYLYLTRANSFERASE_ADENYLYL-REMOVING ENZYME"/>
    <property type="match status" value="1"/>
</dbReference>
<dbReference type="Gene3D" id="1.20.120.330">
    <property type="entry name" value="Nucleotidyltransferases domain 2"/>
    <property type="match status" value="2"/>
</dbReference>
<dbReference type="PANTHER" id="PTHR30621">
    <property type="entry name" value="GLUTAMINE SYNTHETASE ADENYLYLTRANSFERASE"/>
    <property type="match status" value="1"/>
</dbReference>
<dbReference type="CDD" id="cd05401">
    <property type="entry name" value="NT_GlnE_GlnD_like"/>
    <property type="match status" value="2"/>
</dbReference>
<dbReference type="EMBL" id="JAVRIE010000003">
    <property type="protein sequence ID" value="MDT0582613.1"/>
    <property type="molecule type" value="Genomic_DNA"/>
</dbReference>
<dbReference type="SUPFAM" id="SSF81593">
    <property type="entry name" value="Nucleotidyltransferase substrate binding subunit/domain"/>
    <property type="match status" value="2"/>
</dbReference>
<dbReference type="GO" id="GO:0000287">
    <property type="term" value="F:magnesium ion binding"/>
    <property type="evidence" value="ECO:0007669"/>
    <property type="project" value="UniProtKB-UniRule"/>
</dbReference>
<evidence type="ECO:0000313" key="11">
    <source>
        <dbReference type="Proteomes" id="UP001249020"/>
    </source>
</evidence>
<dbReference type="InterPro" id="IPR043519">
    <property type="entry name" value="NT_sf"/>
</dbReference>
<comment type="similarity">
    <text evidence="7">Belongs to the GlnE family.</text>
</comment>
<dbReference type="InterPro" id="IPR023057">
    <property type="entry name" value="GlnE"/>
</dbReference>
<feature type="domain" description="Glutamate-ammonia ligase adenylyltransferase repeated" evidence="8">
    <location>
        <begin position="621"/>
        <end position="876"/>
    </location>
</feature>
<keyword evidence="5 7" id="KW-0460">Magnesium</keyword>
<dbReference type="FunFam" id="1.20.120.330:FF:000005">
    <property type="entry name" value="Bifunctional glutamine synthetase adenylyltransferase/adenylyl-removing enzyme"/>
    <property type="match status" value="1"/>
</dbReference>
<feature type="region of interest" description="Adenylyl removase" evidence="7">
    <location>
        <begin position="1"/>
        <end position="480"/>
    </location>
</feature>
<dbReference type="Pfam" id="PF03710">
    <property type="entry name" value="GlnE"/>
    <property type="match status" value="2"/>
</dbReference>
<dbReference type="InterPro" id="IPR013546">
    <property type="entry name" value="PII_UdlTrfase/GS_AdlTrfase"/>
</dbReference>
<dbReference type="RefSeq" id="WP_311361395.1">
    <property type="nucleotide sequence ID" value="NZ_JAVRIE010000003.1"/>
</dbReference>
<comment type="function">
    <text evidence="7">Involved in the regulation of glutamine synthetase GlnA, a key enzyme in the process to assimilate ammonia. When cellular nitrogen levels are high, the C-terminal adenylyl transferase (AT) inactivates GlnA by covalent transfer of an adenylyl group from ATP to specific tyrosine residue of GlnA, thus reducing its activity. Conversely, when nitrogen levels are low, the N-terminal adenylyl removase (AR) activates GlnA by removing the adenylyl group by phosphorolysis, increasing its activity. The regulatory region of GlnE binds the signal transduction protein PII (GlnB) which indicates the nitrogen status of the cell.</text>
</comment>
<dbReference type="Gene3D" id="3.30.460.10">
    <property type="entry name" value="Beta Polymerase, domain 2"/>
    <property type="match status" value="2"/>
</dbReference>
<dbReference type="GO" id="GO:0000820">
    <property type="term" value="P:regulation of glutamine family amino acid metabolic process"/>
    <property type="evidence" value="ECO:0007669"/>
    <property type="project" value="UniProtKB-UniRule"/>
</dbReference>
<reference evidence="10 11" key="1">
    <citation type="submission" date="2023-09" db="EMBL/GenBank/DDBJ databases">
        <authorList>
            <person name="Rey-Velasco X."/>
        </authorList>
    </citation>
    <scope>NUCLEOTIDE SEQUENCE [LARGE SCALE GENOMIC DNA]</scope>
    <source>
        <strain evidence="10 11">W409</strain>
    </source>
</reference>
<dbReference type="Proteomes" id="UP001249020">
    <property type="component" value="Unassembled WGS sequence"/>
</dbReference>
<dbReference type="EC" id="2.7.7.89" evidence="7"/>
<gene>
    <name evidence="7 10" type="primary">glnE</name>
    <name evidence="10" type="ORF">RM544_08675</name>
</gene>
<feature type="region of interest" description="Adenylyl transferase" evidence="7">
    <location>
        <begin position="495"/>
        <end position="1016"/>
    </location>
</feature>
<evidence type="ECO:0000256" key="5">
    <source>
        <dbReference type="ARBA" id="ARBA00022842"/>
    </source>
</evidence>
<dbReference type="HAMAP" id="MF_00802">
    <property type="entry name" value="GlnE"/>
    <property type="match status" value="1"/>
</dbReference>
<proteinExistence type="inferred from homology"/>
<dbReference type="GO" id="GO:0047388">
    <property type="term" value="F:[glutamine synthetase]-adenylyl-L-tyrosine phosphorylase activity"/>
    <property type="evidence" value="ECO:0007669"/>
    <property type="project" value="UniProtKB-EC"/>
</dbReference>
<dbReference type="Pfam" id="PF08335">
    <property type="entry name" value="GlnD_UR_UTase"/>
    <property type="match status" value="2"/>
</dbReference>
<comment type="catalytic activity">
    <reaction evidence="7">
        <text>[glutamine synthetase]-O(4)-(5'-adenylyl)-L-tyrosine + phosphate = [glutamine synthetase]-L-tyrosine + ADP</text>
        <dbReference type="Rhea" id="RHEA:43716"/>
        <dbReference type="Rhea" id="RHEA-COMP:10660"/>
        <dbReference type="Rhea" id="RHEA-COMP:10661"/>
        <dbReference type="ChEBI" id="CHEBI:43474"/>
        <dbReference type="ChEBI" id="CHEBI:46858"/>
        <dbReference type="ChEBI" id="CHEBI:83624"/>
        <dbReference type="ChEBI" id="CHEBI:456216"/>
        <dbReference type="EC" id="2.7.7.89"/>
    </reaction>
</comment>
<feature type="domain" description="Glutamate-ammonia ligase adenylyltransferase repeated" evidence="8">
    <location>
        <begin position="59"/>
        <end position="310"/>
    </location>
</feature>
<name>A0AAW8R601_9ALTE</name>
<evidence type="ECO:0000259" key="8">
    <source>
        <dbReference type="Pfam" id="PF03710"/>
    </source>
</evidence>
<dbReference type="EC" id="2.7.7.42" evidence="7"/>
<dbReference type="SUPFAM" id="SSF81301">
    <property type="entry name" value="Nucleotidyltransferase"/>
    <property type="match status" value="2"/>
</dbReference>
<dbReference type="FunFam" id="3.30.460.10:FF:000009">
    <property type="entry name" value="Bifunctional glutamine synthetase adenylyltransferase/adenylyl-removing enzyme"/>
    <property type="match status" value="1"/>
</dbReference>
<dbReference type="NCBIfam" id="NF008292">
    <property type="entry name" value="PRK11072.1"/>
    <property type="match status" value="1"/>
</dbReference>
<dbReference type="InterPro" id="IPR005190">
    <property type="entry name" value="GlnE_rpt_dom"/>
</dbReference>
<evidence type="ECO:0000256" key="6">
    <source>
        <dbReference type="ARBA" id="ARBA00023268"/>
    </source>
</evidence>
<dbReference type="GO" id="GO:0008882">
    <property type="term" value="F:[glutamate-ammonia-ligase] adenylyltransferase activity"/>
    <property type="evidence" value="ECO:0007669"/>
    <property type="project" value="UniProtKB-UniRule"/>
</dbReference>
<keyword evidence="2 7" id="KW-0548">Nucleotidyltransferase</keyword>
<evidence type="ECO:0000256" key="1">
    <source>
        <dbReference type="ARBA" id="ARBA00022679"/>
    </source>
</evidence>
<keyword evidence="10" id="KW-0436">Ligase</keyword>
<keyword evidence="1 7" id="KW-0808">Transferase</keyword>
<feature type="domain" description="PII-uridylyltransferase/Glutamine-synthetase adenylyltransferase" evidence="9">
    <location>
        <begin position="897"/>
        <end position="985"/>
    </location>
</feature>
<dbReference type="AlphaFoldDB" id="A0AAW8R601"/>
<comment type="caution">
    <text evidence="10">The sequence shown here is derived from an EMBL/GenBank/DDBJ whole genome shotgun (WGS) entry which is preliminary data.</text>
</comment>
<keyword evidence="11" id="KW-1185">Reference proteome</keyword>
<keyword evidence="4 7" id="KW-0067">ATP-binding</keyword>
<dbReference type="GO" id="GO:0016874">
    <property type="term" value="F:ligase activity"/>
    <property type="evidence" value="ECO:0007669"/>
    <property type="project" value="UniProtKB-KW"/>
</dbReference>
<sequence length="1016" mass="116181">MLDNKQAHQSNVSVSLPNELSVLGEANFEGFRSQLTRVTSAFSEEKKAAIEQLLQQHSKQMIAAFSLSDFISHIATQYPVEFIECVDELCRQPEHQFLHYQQAFSDLLAATDTELELHANIRRFRHLCMLEIAWRDMLYQADIKESLLAVSELADVLITQTNDWLYAKACQRYGAPEPYISENGNGEVSPPEAQKLLILGMGKLGGRELNFSSDIDLIFVYPQAGETQHPRKPIEHSQFFTKLAQKLIAALHQTTIDGQAYRVDMRLRPLGDSGPLVVSMGAFEAYYLEQGREWERFAMQKARVLNSDSAAVCELQNIIRPFVYRKYLDFTTVESLRAMKQLISNELARRNLQNNIKLGRGGIREVEFYIQSLQMIHAGKVTECQTRSILSSFEMLQKHEFLHPEIAEELRSSYLFLRQVEHYLQAFNDEQTQTLPDDKIKQSRLCALLSEESVEAYMQTILQHTNRIHQHFSALIEDSNEAGASSEGDITAVTSSENGQGFEDLWQLDLDKEEIFVILHSALECADASEHARATENLTDLLLDFKHKSTKHRIGQRGHNTLNKLIPLVLQELIEFTEHAAEQKTAKGLEALSKAIFGILLTILGRTAYLDLLLENPAVRQRLYTLSATSTWVAEQIKRFPLLLDELLHPAYLQTDDDDIRQWRDDYQSELRLQMLRIEPEDIEGQMDSLRYFKLTQQLRIAAADISGTLPINKVSDKLSVLAEVILHHVIDLAWHQVCEKYGVLEGTSAQNKGLGVIAYGKLGGLELGYGSDLDIVFIHDIDLSLSTNGKKSISCSEFFVKLVQRVSHIFTVKTYLDELYEIDLRLRPSGNSGLLISHIDTYQQYQENEAWTWEHQALVRARYIYGNEELGNKFTKLRHQVLARPREQAVLRKEVADMREKMRTHLDKTNDYKIDLKQTSGGIADLEFLTQFWVLANTRTVPVLSKWTDNLRILDELAAHQVIDEELAQGLQKAYLYIRSQVHRHNLTNKDIVHSEEMSALMALVKRTFEQTFTG</sequence>
<evidence type="ECO:0000256" key="2">
    <source>
        <dbReference type="ARBA" id="ARBA00022695"/>
    </source>
</evidence>
<accession>A0AAW8R601</accession>
<feature type="domain" description="PII-uridylyltransferase/Glutamine-synthetase adenylyltransferase" evidence="9">
    <location>
        <begin position="337"/>
        <end position="476"/>
    </location>
</feature>
<evidence type="ECO:0000256" key="3">
    <source>
        <dbReference type="ARBA" id="ARBA00022741"/>
    </source>
</evidence>
<organism evidence="10 11">
    <name type="scientific">Brumicola blandensis</name>
    <dbReference type="NCBI Taxonomy" id="3075611"/>
    <lineage>
        <taxon>Bacteria</taxon>
        <taxon>Pseudomonadati</taxon>
        <taxon>Pseudomonadota</taxon>
        <taxon>Gammaproteobacteria</taxon>
        <taxon>Alteromonadales</taxon>
        <taxon>Alteromonadaceae</taxon>
        <taxon>Brumicola</taxon>
    </lineage>
</organism>
<evidence type="ECO:0000259" key="9">
    <source>
        <dbReference type="Pfam" id="PF08335"/>
    </source>
</evidence>
<evidence type="ECO:0000313" key="10">
    <source>
        <dbReference type="EMBL" id="MDT0582613.1"/>
    </source>
</evidence>
<dbReference type="GO" id="GO:0005829">
    <property type="term" value="C:cytosol"/>
    <property type="evidence" value="ECO:0007669"/>
    <property type="project" value="TreeGrafter"/>
</dbReference>
<keyword evidence="3 7" id="KW-0547">Nucleotide-binding</keyword>